<accession>A0AAN6NP73</accession>
<feature type="compositionally biased region" description="Pro residues" evidence="1">
    <location>
        <begin position="114"/>
        <end position="124"/>
    </location>
</feature>
<dbReference type="AlphaFoldDB" id="A0AAN6NP73"/>
<feature type="region of interest" description="Disordered" evidence="1">
    <location>
        <begin position="1"/>
        <end position="169"/>
    </location>
</feature>
<name>A0AAN6NP73_9PEZI</name>
<comment type="caution">
    <text evidence="3">The sequence shown here is derived from an EMBL/GenBank/DDBJ whole genome shotgun (WGS) entry which is preliminary data.</text>
</comment>
<feature type="compositionally biased region" description="Basic and acidic residues" evidence="1">
    <location>
        <begin position="450"/>
        <end position="466"/>
    </location>
</feature>
<evidence type="ECO:0000313" key="4">
    <source>
        <dbReference type="Proteomes" id="UP001303222"/>
    </source>
</evidence>
<sequence>MSSRADRGRIPALGGTNPDYYQETASICGDGGSGDPNHCRRRRRRRDEHGHSSQHNHHHDHPSTPPVAPQPIQAPQPGPAYNSAPAPPDYSYHNPHQATTQPSQHQQNGSGRYSPPPPPKPPRPVMISHPSGSGGGSGLMSGALMPTGTGSCSSQSNNNDNNPNKDKPTFSERLHQLSLKAGTPINKLTNALGSEAFWPSTMDQECDKAARIIQSFCSSNQSSSASRSSSSSSKTPLLQIPPRVLATCSGLAIFTVFRTGLHLSGSSGSGVVVSRLPAGPSGKVTWSPPSGFLIHSLGAGFLAGIDIYDCVCVLRTPSAVRAFAERPRVSLGGDVGIVAGPVGAGAGVEGVLRSGSSMSEKDKDKEGKPLVYSYIRSRGLYAGVSMDGTVVVPRGDANAEFYGRRGISVEEILRGDVPWPEPGRGRKDGKKVWPEGAMGLMEALRAADQQGRRRERAGVHRGSSREVDDEWVYEERERDRRGRIDETLPLEYGRDSRRKR</sequence>
<reference evidence="3" key="1">
    <citation type="journal article" date="2023" name="Mol. Phylogenet. Evol.">
        <title>Genome-scale phylogeny and comparative genomics of the fungal order Sordariales.</title>
        <authorList>
            <person name="Hensen N."/>
            <person name="Bonometti L."/>
            <person name="Westerberg I."/>
            <person name="Brannstrom I.O."/>
            <person name="Guillou S."/>
            <person name="Cros-Aarteil S."/>
            <person name="Calhoun S."/>
            <person name="Haridas S."/>
            <person name="Kuo A."/>
            <person name="Mondo S."/>
            <person name="Pangilinan J."/>
            <person name="Riley R."/>
            <person name="LaButti K."/>
            <person name="Andreopoulos B."/>
            <person name="Lipzen A."/>
            <person name="Chen C."/>
            <person name="Yan M."/>
            <person name="Daum C."/>
            <person name="Ng V."/>
            <person name="Clum A."/>
            <person name="Steindorff A."/>
            <person name="Ohm R.A."/>
            <person name="Martin F."/>
            <person name="Silar P."/>
            <person name="Natvig D.O."/>
            <person name="Lalanne C."/>
            <person name="Gautier V."/>
            <person name="Ament-Velasquez S.L."/>
            <person name="Kruys A."/>
            <person name="Hutchinson M.I."/>
            <person name="Powell A.J."/>
            <person name="Barry K."/>
            <person name="Miller A.N."/>
            <person name="Grigoriev I.V."/>
            <person name="Debuchy R."/>
            <person name="Gladieux P."/>
            <person name="Hiltunen Thoren M."/>
            <person name="Johannesson H."/>
        </authorList>
    </citation>
    <scope>NUCLEOTIDE SEQUENCE</scope>
    <source>
        <strain evidence="3">CBS 626.80</strain>
    </source>
</reference>
<dbReference type="Proteomes" id="UP001303222">
    <property type="component" value="Unassembled WGS sequence"/>
</dbReference>
<dbReference type="InterPro" id="IPR051702">
    <property type="entry name" value="SH3_domain_YSC84-like"/>
</dbReference>
<proteinExistence type="predicted"/>
<feature type="domain" description="Ysc84 actin-binding" evidence="2">
    <location>
        <begin position="295"/>
        <end position="446"/>
    </location>
</feature>
<reference evidence="3" key="2">
    <citation type="submission" date="2023-06" db="EMBL/GenBank/DDBJ databases">
        <authorList>
            <consortium name="Lawrence Berkeley National Laboratory"/>
            <person name="Mondo S.J."/>
            <person name="Hensen N."/>
            <person name="Bonometti L."/>
            <person name="Westerberg I."/>
            <person name="Brannstrom I.O."/>
            <person name="Guillou S."/>
            <person name="Cros-Aarteil S."/>
            <person name="Calhoun S."/>
            <person name="Haridas S."/>
            <person name="Kuo A."/>
            <person name="Pangilinan J."/>
            <person name="Riley R."/>
            <person name="Labutti K."/>
            <person name="Andreopoulos B."/>
            <person name="Lipzen A."/>
            <person name="Chen C."/>
            <person name="Yanf M."/>
            <person name="Daum C."/>
            <person name="Ng V."/>
            <person name="Clum A."/>
            <person name="Steindorff A."/>
            <person name="Ohm R."/>
            <person name="Martin F."/>
            <person name="Silar P."/>
            <person name="Natvig D."/>
            <person name="Lalanne C."/>
            <person name="Gautier V."/>
            <person name="Ament-Velasquez S.L."/>
            <person name="Kruys A."/>
            <person name="Hutchinson M.I."/>
            <person name="Powell A.J."/>
            <person name="Barry K."/>
            <person name="Miller A.N."/>
            <person name="Grigoriev I.V."/>
            <person name="Debuchy R."/>
            <person name="Gladieux P."/>
            <person name="Thoren M.H."/>
            <person name="Johannesson H."/>
        </authorList>
    </citation>
    <scope>NUCLEOTIDE SEQUENCE</scope>
    <source>
        <strain evidence="3">CBS 626.80</strain>
    </source>
</reference>
<feature type="compositionally biased region" description="Polar residues" evidence="1">
    <location>
        <begin position="94"/>
        <end position="111"/>
    </location>
</feature>
<protein>
    <recommendedName>
        <fullName evidence="2">Ysc84 actin-binding domain-containing protein</fullName>
    </recommendedName>
</protein>
<dbReference type="CDD" id="cd11524">
    <property type="entry name" value="SYLF"/>
    <property type="match status" value="1"/>
</dbReference>
<evidence type="ECO:0000313" key="3">
    <source>
        <dbReference type="EMBL" id="KAK3947663.1"/>
    </source>
</evidence>
<evidence type="ECO:0000256" key="1">
    <source>
        <dbReference type="SAM" id="MobiDB-lite"/>
    </source>
</evidence>
<dbReference type="GO" id="GO:0035091">
    <property type="term" value="F:phosphatidylinositol binding"/>
    <property type="evidence" value="ECO:0007669"/>
    <property type="project" value="TreeGrafter"/>
</dbReference>
<organism evidence="3 4">
    <name type="scientific">Pseudoneurospora amorphoporcata</name>
    <dbReference type="NCBI Taxonomy" id="241081"/>
    <lineage>
        <taxon>Eukaryota</taxon>
        <taxon>Fungi</taxon>
        <taxon>Dikarya</taxon>
        <taxon>Ascomycota</taxon>
        <taxon>Pezizomycotina</taxon>
        <taxon>Sordariomycetes</taxon>
        <taxon>Sordariomycetidae</taxon>
        <taxon>Sordariales</taxon>
        <taxon>Sordariaceae</taxon>
        <taxon>Pseudoneurospora</taxon>
    </lineage>
</organism>
<dbReference type="EMBL" id="MU859325">
    <property type="protein sequence ID" value="KAK3947663.1"/>
    <property type="molecule type" value="Genomic_DNA"/>
</dbReference>
<gene>
    <name evidence="3" type="ORF">QBC32DRAFT_318588</name>
</gene>
<dbReference type="InterPro" id="IPR007461">
    <property type="entry name" value="Ysc84_actin-binding"/>
</dbReference>
<feature type="compositionally biased region" description="Pro residues" evidence="1">
    <location>
        <begin position="63"/>
        <end position="78"/>
    </location>
</feature>
<dbReference type="PANTHER" id="PTHR15629:SF8">
    <property type="entry name" value="DUF500 DOMAIN PROTEIN (AFU_ORTHOLOGUE AFUA_5G07310)"/>
    <property type="match status" value="1"/>
</dbReference>
<dbReference type="Pfam" id="PF04366">
    <property type="entry name" value="Ysc84"/>
    <property type="match status" value="1"/>
</dbReference>
<feature type="region of interest" description="Disordered" evidence="1">
    <location>
        <begin position="447"/>
        <end position="478"/>
    </location>
</feature>
<evidence type="ECO:0000259" key="2">
    <source>
        <dbReference type="Pfam" id="PF04366"/>
    </source>
</evidence>
<keyword evidence="4" id="KW-1185">Reference proteome</keyword>
<feature type="compositionally biased region" description="Basic residues" evidence="1">
    <location>
        <begin position="39"/>
        <end position="60"/>
    </location>
</feature>
<dbReference type="PANTHER" id="PTHR15629">
    <property type="entry name" value="SH3YL1 PROTEIN"/>
    <property type="match status" value="1"/>
</dbReference>